<dbReference type="PANTHER" id="PTHR43798:SF33">
    <property type="entry name" value="HYDROLASE, PUTATIVE (AFU_ORTHOLOGUE AFUA_2G14860)-RELATED"/>
    <property type="match status" value="1"/>
</dbReference>
<proteinExistence type="predicted"/>
<keyword evidence="4" id="KW-1185">Reference proteome</keyword>
<dbReference type="Pfam" id="PF00561">
    <property type="entry name" value="Abhydrolase_1"/>
    <property type="match status" value="1"/>
</dbReference>
<comment type="caution">
    <text evidence="3">The sequence shown here is derived from an EMBL/GenBank/DDBJ whole genome shotgun (WGS) entry which is preliminary data.</text>
</comment>
<evidence type="ECO:0000259" key="2">
    <source>
        <dbReference type="Pfam" id="PF00561"/>
    </source>
</evidence>
<evidence type="ECO:0000313" key="4">
    <source>
        <dbReference type="Proteomes" id="UP000680865"/>
    </source>
</evidence>
<keyword evidence="3" id="KW-0378">Hydrolase</keyword>
<dbReference type="InterPro" id="IPR000073">
    <property type="entry name" value="AB_hydrolase_1"/>
</dbReference>
<name>A0A919SG83_9ACTN</name>
<dbReference type="PRINTS" id="PR00111">
    <property type="entry name" value="ABHYDROLASE"/>
</dbReference>
<dbReference type="Gene3D" id="3.40.50.1820">
    <property type="entry name" value="alpha/beta hydrolase"/>
    <property type="match status" value="1"/>
</dbReference>
<dbReference type="GO" id="GO:0016787">
    <property type="term" value="F:hydrolase activity"/>
    <property type="evidence" value="ECO:0007669"/>
    <property type="project" value="UniProtKB-KW"/>
</dbReference>
<gene>
    <name evidence="3" type="ORF">Aco04nite_24870</name>
</gene>
<dbReference type="GO" id="GO:0016020">
    <property type="term" value="C:membrane"/>
    <property type="evidence" value="ECO:0007669"/>
    <property type="project" value="TreeGrafter"/>
</dbReference>
<sequence>MLPVDGIASAVDPVSARQTVGGGGHEMHRPIPRSLTLPGSRRLAFHDRAGAGRPVLALHGHFASGRTFATLAGALAPEWRLIAPDQRGHGDSGRAADYSRDGYVSDAVALLDHLGIGSAVVLGHSLGGVNAYQLAAAHPERVSALVVEDIGAVVDGDLSFALTWPRRAPDRAALEAALGGSAPYLKEAIRSFPDGWGLDFDPSDMVASQLSLNGDHWGDWLASDCPALLVHGTRSGVLSAGHAAQMTAERPRTTLVDVPAGHSVHATAPAAFATALTSFLTTAHPGR</sequence>
<dbReference type="AlphaFoldDB" id="A0A919SG83"/>
<reference evidence="3" key="1">
    <citation type="submission" date="2021-03" db="EMBL/GenBank/DDBJ databases">
        <title>Whole genome shotgun sequence of Actinoplanes consettensis NBRC 14913.</title>
        <authorList>
            <person name="Komaki H."/>
            <person name="Tamura T."/>
        </authorList>
    </citation>
    <scope>NUCLEOTIDE SEQUENCE</scope>
    <source>
        <strain evidence="3">NBRC 14913</strain>
    </source>
</reference>
<protein>
    <submittedName>
        <fullName evidence="3">Alpha/beta hydrolase</fullName>
    </submittedName>
</protein>
<dbReference type="InterPro" id="IPR029058">
    <property type="entry name" value="AB_hydrolase_fold"/>
</dbReference>
<dbReference type="InterPro" id="IPR050266">
    <property type="entry name" value="AB_hydrolase_sf"/>
</dbReference>
<dbReference type="SUPFAM" id="SSF53474">
    <property type="entry name" value="alpha/beta-Hydrolases"/>
    <property type="match status" value="1"/>
</dbReference>
<evidence type="ECO:0000313" key="3">
    <source>
        <dbReference type="EMBL" id="GIM71356.1"/>
    </source>
</evidence>
<feature type="region of interest" description="Disordered" evidence="1">
    <location>
        <begin position="13"/>
        <end position="32"/>
    </location>
</feature>
<dbReference type="PANTHER" id="PTHR43798">
    <property type="entry name" value="MONOACYLGLYCEROL LIPASE"/>
    <property type="match status" value="1"/>
</dbReference>
<evidence type="ECO:0000256" key="1">
    <source>
        <dbReference type="SAM" id="MobiDB-lite"/>
    </source>
</evidence>
<dbReference type="Proteomes" id="UP000680865">
    <property type="component" value="Unassembled WGS sequence"/>
</dbReference>
<dbReference type="EMBL" id="BOQP01000010">
    <property type="protein sequence ID" value="GIM71356.1"/>
    <property type="molecule type" value="Genomic_DNA"/>
</dbReference>
<feature type="domain" description="AB hydrolase-1" evidence="2">
    <location>
        <begin position="54"/>
        <end position="152"/>
    </location>
</feature>
<organism evidence="3 4">
    <name type="scientific">Winogradskya consettensis</name>
    <dbReference type="NCBI Taxonomy" id="113560"/>
    <lineage>
        <taxon>Bacteria</taxon>
        <taxon>Bacillati</taxon>
        <taxon>Actinomycetota</taxon>
        <taxon>Actinomycetes</taxon>
        <taxon>Micromonosporales</taxon>
        <taxon>Micromonosporaceae</taxon>
        <taxon>Winogradskya</taxon>
    </lineage>
</organism>
<accession>A0A919SG83</accession>